<organism evidence="1 2">
    <name type="scientific">Sphingomonas insulae</name>
    <dbReference type="NCBI Taxonomy" id="424800"/>
    <lineage>
        <taxon>Bacteria</taxon>
        <taxon>Pseudomonadati</taxon>
        <taxon>Pseudomonadota</taxon>
        <taxon>Alphaproteobacteria</taxon>
        <taxon>Sphingomonadales</taxon>
        <taxon>Sphingomonadaceae</taxon>
        <taxon>Sphingomonas</taxon>
    </lineage>
</organism>
<dbReference type="EMBL" id="BAAAES010000008">
    <property type="protein sequence ID" value="GAA0669932.1"/>
    <property type="molecule type" value="Genomic_DNA"/>
</dbReference>
<name>A0ABN1HVT8_9SPHN</name>
<accession>A0ABN1HVT8</accession>
<proteinExistence type="predicted"/>
<sequence length="273" mass="29178">MGFLDNDDPDFHAKVLRHMNAWANDPRSGATPANIVFYPTDKAAANAQVRIATAPGGGHWSYIGTDVLLIPAGQPTMNLDGFSAATSEEELCRVVRHETGHTLGCPHEHMRGELIALLDEKEVFRYYLETEGWSEAQTRAQLLTPLEERSLMGTPRPDALSIMCYQIPGSLTTNGKPILGGLDIDRSDYDFIERMYPRPIAGAATAAAPVAALASAAAPQTAAAPVKAGAAPHDRKAVHPADCIVVTLPDGVVVSIPPEAPAAQVRQVLRAMD</sequence>
<keyword evidence="2" id="KW-1185">Reference proteome</keyword>
<dbReference type="SUPFAM" id="SSF55486">
    <property type="entry name" value="Metalloproteases ('zincins'), catalytic domain"/>
    <property type="match status" value="1"/>
</dbReference>
<evidence type="ECO:0000313" key="1">
    <source>
        <dbReference type="EMBL" id="GAA0669932.1"/>
    </source>
</evidence>
<evidence type="ECO:0000313" key="2">
    <source>
        <dbReference type="Proteomes" id="UP001500238"/>
    </source>
</evidence>
<comment type="caution">
    <text evidence="1">The sequence shown here is derived from an EMBL/GenBank/DDBJ whole genome shotgun (WGS) entry which is preliminary data.</text>
</comment>
<reference evidence="1 2" key="1">
    <citation type="journal article" date="2019" name="Int. J. Syst. Evol. Microbiol.">
        <title>The Global Catalogue of Microorganisms (GCM) 10K type strain sequencing project: providing services to taxonomists for standard genome sequencing and annotation.</title>
        <authorList>
            <consortium name="The Broad Institute Genomics Platform"/>
            <consortium name="The Broad Institute Genome Sequencing Center for Infectious Disease"/>
            <person name="Wu L."/>
            <person name="Ma J."/>
        </authorList>
    </citation>
    <scope>NUCLEOTIDE SEQUENCE [LARGE SCALE GENOMIC DNA]</scope>
    <source>
        <strain evidence="1 2">JCM 14603</strain>
    </source>
</reference>
<dbReference type="Proteomes" id="UP001500238">
    <property type="component" value="Unassembled WGS sequence"/>
</dbReference>
<protein>
    <recommendedName>
        <fullName evidence="3">Peptidase M12A domain-containing protein</fullName>
    </recommendedName>
</protein>
<dbReference type="RefSeq" id="WP_208403904.1">
    <property type="nucleotide sequence ID" value="NZ_JAASQQ010000001.1"/>
</dbReference>
<gene>
    <name evidence="1" type="ORF">GCM10009102_20600</name>
</gene>
<dbReference type="InterPro" id="IPR024079">
    <property type="entry name" value="MetalloPept_cat_dom_sf"/>
</dbReference>
<dbReference type="Gene3D" id="3.40.390.10">
    <property type="entry name" value="Collagenase (Catalytic Domain)"/>
    <property type="match status" value="1"/>
</dbReference>
<evidence type="ECO:0008006" key="3">
    <source>
        <dbReference type="Google" id="ProtNLM"/>
    </source>
</evidence>